<evidence type="ECO:0000313" key="2">
    <source>
        <dbReference type="Proteomes" id="UP000324974"/>
    </source>
</evidence>
<dbReference type="InterPro" id="IPR036390">
    <property type="entry name" value="WH_DNA-bd_sf"/>
</dbReference>
<dbReference type="KEGG" id="lrs:PX52LOC_06187"/>
<dbReference type="EMBL" id="CP042425">
    <property type="protein sequence ID" value="QEL19129.1"/>
    <property type="molecule type" value="Genomic_DNA"/>
</dbReference>
<evidence type="ECO:0008006" key="3">
    <source>
        <dbReference type="Google" id="ProtNLM"/>
    </source>
</evidence>
<keyword evidence="2" id="KW-1185">Reference proteome</keyword>
<reference evidence="2" key="1">
    <citation type="submission" date="2019-08" db="EMBL/GenBank/DDBJ databases">
        <title>Limnoglobus roseus gen. nov., sp. nov., a novel freshwater planctomycete with a giant genome from the family Gemmataceae.</title>
        <authorList>
            <person name="Kulichevskaya I.S."/>
            <person name="Naumoff D.G."/>
            <person name="Miroshnikov K."/>
            <person name="Ivanova A."/>
            <person name="Philippov D.A."/>
            <person name="Hakobyan A."/>
            <person name="Rijpstra I.C."/>
            <person name="Sinninghe Damste J.S."/>
            <person name="Liesack W."/>
            <person name="Dedysh S.N."/>
        </authorList>
    </citation>
    <scope>NUCLEOTIDE SEQUENCE [LARGE SCALE GENOMIC DNA]</scope>
    <source>
        <strain evidence="2">PX52</strain>
    </source>
</reference>
<protein>
    <recommendedName>
        <fullName evidence="3">Helix-turn-helix domain-containing protein</fullName>
    </recommendedName>
</protein>
<dbReference type="RefSeq" id="WP_149113564.1">
    <property type="nucleotide sequence ID" value="NZ_CP042425.1"/>
</dbReference>
<dbReference type="OrthoDB" id="8584262at2"/>
<proteinExistence type="predicted"/>
<dbReference type="SUPFAM" id="SSF46785">
    <property type="entry name" value="Winged helix' DNA-binding domain"/>
    <property type="match status" value="1"/>
</dbReference>
<dbReference type="InterPro" id="IPR036388">
    <property type="entry name" value="WH-like_DNA-bd_sf"/>
</dbReference>
<dbReference type="Proteomes" id="UP000324974">
    <property type="component" value="Chromosome"/>
</dbReference>
<dbReference type="Gene3D" id="1.10.10.10">
    <property type="entry name" value="Winged helix-like DNA-binding domain superfamily/Winged helix DNA-binding domain"/>
    <property type="match status" value="1"/>
</dbReference>
<dbReference type="Pfam" id="PF13730">
    <property type="entry name" value="HTH_36"/>
    <property type="match status" value="1"/>
</dbReference>
<sequence>MISTLCPKPGSAWAKHCPTAYPWEWMKEGEALPDGFLRMATDREADLIVGRITEGEFIGEPLPTSLSPAQPKQGAARRKDRKLLHPVVRKNLGYRQFIKSATPCHPLAVAIWCWLWTCERKGLCRTSTRRLAKRFKVSTNTVTARLKELRTAGYLRRKRRGEMGKSASVYRIFPTPRLDTKRLNH</sequence>
<dbReference type="AlphaFoldDB" id="A0A5C1AI76"/>
<name>A0A5C1AI76_9BACT</name>
<organism evidence="1 2">
    <name type="scientific">Limnoglobus roseus</name>
    <dbReference type="NCBI Taxonomy" id="2598579"/>
    <lineage>
        <taxon>Bacteria</taxon>
        <taxon>Pseudomonadati</taxon>
        <taxon>Planctomycetota</taxon>
        <taxon>Planctomycetia</taxon>
        <taxon>Gemmatales</taxon>
        <taxon>Gemmataceae</taxon>
        <taxon>Limnoglobus</taxon>
    </lineage>
</organism>
<accession>A0A5C1AI76</accession>
<evidence type="ECO:0000313" key="1">
    <source>
        <dbReference type="EMBL" id="QEL19129.1"/>
    </source>
</evidence>
<gene>
    <name evidence="1" type="ORF">PX52LOC_06187</name>
</gene>